<proteinExistence type="predicted"/>
<reference evidence="2" key="1">
    <citation type="submission" date="2017-02" db="EMBL/GenBank/DDBJ databases">
        <authorList>
            <person name="Varghese N."/>
            <person name="Submissions S."/>
        </authorList>
    </citation>
    <scope>NUCLEOTIDE SEQUENCE [LARGE SCALE GENOMIC DNA]</scope>
    <source>
        <strain evidence="2">ATCC BAA-34</strain>
    </source>
</reference>
<protein>
    <recommendedName>
        <fullName evidence="3">Ribbon-helix-helix protein CopG domain-containing protein</fullName>
    </recommendedName>
</protein>
<evidence type="ECO:0008006" key="3">
    <source>
        <dbReference type="Google" id="ProtNLM"/>
    </source>
</evidence>
<dbReference type="Proteomes" id="UP000190102">
    <property type="component" value="Unassembled WGS sequence"/>
</dbReference>
<evidence type="ECO:0000313" key="1">
    <source>
        <dbReference type="EMBL" id="SJZ49314.1"/>
    </source>
</evidence>
<dbReference type="STRING" id="115783.SAMN02745119_00749"/>
<name>A0A1T4L3N8_9BACT</name>
<sequence length="81" mass="9034">MTQQQVSRGSGSIYHVNLDSVTARDLTGCQQLLRDQGFSLSQSAIVRRALRYYLQQLKQLTTEQAVSSEIVEVMRAAQGFA</sequence>
<dbReference type="AlphaFoldDB" id="A0A1T4L3N8"/>
<accession>A0A1T4L3N8</accession>
<gene>
    <name evidence="1" type="ORF">SAMN02745119_00749</name>
</gene>
<keyword evidence="2" id="KW-1185">Reference proteome</keyword>
<evidence type="ECO:0000313" key="2">
    <source>
        <dbReference type="Proteomes" id="UP000190102"/>
    </source>
</evidence>
<dbReference type="EMBL" id="FUWR01000002">
    <property type="protein sequence ID" value="SJZ49314.1"/>
    <property type="molecule type" value="Genomic_DNA"/>
</dbReference>
<organism evidence="1 2">
    <name type="scientific">Trichlorobacter thiogenes</name>
    <dbReference type="NCBI Taxonomy" id="115783"/>
    <lineage>
        <taxon>Bacteria</taxon>
        <taxon>Pseudomonadati</taxon>
        <taxon>Thermodesulfobacteriota</taxon>
        <taxon>Desulfuromonadia</taxon>
        <taxon>Geobacterales</taxon>
        <taxon>Geobacteraceae</taxon>
        <taxon>Trichlorobacter</taxon>
    </lineage>
</organism>